<dbReference type="RefSeq" id="WP_175517073.1">
    <property type="nucleotide sequence ID" value="NZ_FOQD01000002.1"/>
</dbReference>
<feature type="transmembrane region" description="Helical" evidence="1">
    <location>
        <begin position="233"/>
        <end position="254"/>
    </location>
</feature>
<keyword evidence="1" id="KW-0812">Transmembrane</keyword>
<dbReference type="EMBL" id="FOQD01000002">
    <property type="protein sequence ID" value="SFH69465.1"/>
    <property type="molecule type" value="Genomic_DNA"/>
</dbReference>
<keyword evidence="1" id="KW-1133">Transmembrane helix</keyword>
<organism evidence="2 3">
    <name type="scientific">Planctomicrobium piriforme</name>
    <dbReference type="NCBI Taxonomy" id="1576369"/>
    <lineage>
        <taxon>Bacteria</taxon>
        <taxon>Pseudomonadati</taxon>
        <taxon>Planctomycetota</taxon>
        <taxon>Planctomycetia</taxon>
        <taxon>Planctomycetales</taxon>
        <taxon>Planctomycetaceae</taxon>
        <taxon>Planctomicrobium</taxon>
    </lineage>
</organism>
<dbReference type="PANTHER" id="PTHR43471">
    <property type="entry name" value="ABC TRANSPORTER PERMEASE"/>
    <property type="match status" value="1"/>
</dbReference>
<reference evidence="3" key="1">
    <citation type="submission" date="2016-10" db="EMBL/GenBank/DDBJ databases">
        <authorList>
            <person name="Varghese N."/>
            <person name="Submissions S."/>
        </authorList>
    </citation>
    <scope>NUCLEOTIDE SEQUENCE [LARGE SCALE GENOMIC DNA]</scope>
    <source>
        <strain evidence="3">DSM 26348</strain>
    </source>
</reference>
<feature type="transmembrane region" description="Helical" evidence="1">
    <location>
        <begin position="297"/>
        <end position="319"/>
    </location>
</feature>
<feature type="transmembrane region" description="Helical" evidence="1">
    <location>
        <begin position="59"/>
        <end position="81"/>
    </location>
</feature>
<evidence type="ECO:0000256" key="1">
    <source>
        <dbReference type="SAM" id="Phobius"/>
    </source>
</evidence>
<dbReference type="PANTHER" id="PTHR43471:SF10">
    <property type="entry name" value="SLL1107 PROTEIN"/>
    <property type="match status" value="1"/>
</dbReference>
<keyword evidence="1" id="KW-0472">Membrane</keyword>
<dbReference type="STRING" id="1576369.SAMN05421753_102102"/>
<evidence type="ECO:0000313" key="2">
    <source>
        <dbReference type="EMBL" id="SFH69465.1"/>
    </source>
</evidence>
<accession>A0A1I3C4F7</accession>
<dbReference type="AlphaFoldDB" id="A0A1I3C4F7"/>
<feature type="transmembrane region" description="Helical" evidence="1">
    <location>
        <begin position="22"/>
        <end position="39"/>
    </location>
</feature>
<dbReference type="Proteomes" id="UP000199518">
    <property type="component" value="Unassembled WGS sequence"/>
</dbReference>
<sequence>MGALTLLAQTQADAIQMPYRALMVGYAIFIPALLLLNYMTKSGVIARATTKEAIRQPVFLLMTALGLTVITINVWVPFFSLGDDTKMYIDCGLATVLICSLLHCVWTASVSVADEIEGKTAMTLLSKPINRRQFVFGKYIGIFQSALIMIAILGVVFFFLTYYKFHYDQKESAQEQTPLVYFRAVSWLPFQMPFMNRVYFEVARSILPGLTLIGMEVAVMTAVSVAISTRVPMMVNMIVCFAVFVIGNLSSVLVQSNVQNVFVRFFARLFATILPGLDHFNMSAAVSTGKIIPPEYIGLAGLYCLAYVAAMLMVGMWLFEDRDLA</sequence>
<feature type="transmembrane region" description="Helical" evidence="1">
    <location>
        <begin position="134"/>
        <end position="160"/>
    </location>
</feature>
<feature type="transmembrane region" description="Helical" evidence="1">
    <location>
        <begin position="261"/>
        <end position="277"/>
    </location>
</feature>
<feature type="transmembrane region" description="Helical" evidence="1">
    <location>
        <begin position="206"/>
        <end position="227"/>
    </location>
</feature>
<protein>
    <submittedName>
        <fullName evidence="2">ABC-type transport system involved in multi-copper enzyme maturation, permease component</fullName>
    </submittedName>
</protein>
<name>A0A1I3C4F7_9PLAN</name>
<evidence type="ECO:0000313" key="3">
    <source>
        <dbReference type="Proteomes" id="UP000199518"/>
    </source>
</evidence>
<proteinExistence type="predicted"/>
<keyword evidence="3" id="KW-1185">Reference proteome</keyword>
<gene>
    <name evidence="2" type="ORF">SAMN05421753_102102</name>
</gene>